<evidence type="ECO:0000313" key="2">
    <source>
        <dbReference type="Proteomes" id="UP000000238"/>
    </source>
</evidence>
<dbReference type="EMBL" id="CP000155">
    <property type="protein sequence ID" value="ABC32331.1"/>
    <property type="molecule type" value="Genomic_DNA"/>
</dbReference>
<proteinExistence type="predicted"/>
<keyword evidence="2" id="KW-1185">Reference proteome</keyword>
<dbReference type="HOGENOM" id="CLU_2422848_0_0_6"/>
<dbReference type="STRING" id="349521.HCH_05676"/>
<organism evidence="1 2">
    <name type="scientific">Hahella chejuensis (strain KCTC 2396)</name>
    <dbReference type="NCBI Taxonomy" id="349521"/>
    <lineage>
        <taxon>Bacteria</taxon>
        <taxon>Pseudomonadati</taxon>
        <taxon>Pseudomonadota</taxon>
        <taxon>Gammaproteobacteria</taxon>
        <taxon>Oceanospirillales</taxon>
        <taxon>Hahellaceae</taxon>
        <taxon>Hahella</taxon>
    </lineage>
</organism>
<dbReference type="AlphaFoldDB" id="Q2SAJ3"/>
<dbReference type="OrthoDB" id="9898454at2"/>
<accession>Q2SAJ3</accession>
<evidence type="ECO:0000313" key="1">
    <source>
        <dbReference type="EMBL" id="ABC32331.1"/>
    </source>
</evidence>
<protein>
    <submittedName>
        <fullName evidence="1">Uncharacterized protein</fullName>
    </submittedName>
</protein>
<reference evidence="1 2" key="1">
    <citation type="journal article" date="2005" name="Nucleic Acids Res.">
        <title>Genomic blueprint of Hahella chejuensis, a marine microbe producing an algicidal agent.</title>
        <authorList>
            <person name="Jeong H."/>
            <person name="Yim J.H."/>
            <person name="Lee C."/>
            <person name="Choi S.-H."/>
            <person name="Park Y.K."/>
            <person name="Yoon S.H."/>
            <person name="Hur C.-G."/>
            <person name="Kang H.-Y."/>
            <person name="Kim D."/>
            <person name="Lee H.H."/>
            <person name="Park K.H."/>
            <person name="Park S.-H."/>
            <person name="Park H.-S."/>
            <person name="Lee H.K."/>
            <person name="Oh T.K."/>
            <person name="Kim J.F."/>
        </authorList>
    </citation>
    <scope>NUCLEOTIDE SEQUENCE [LARGE SCALE GENOMIC DNA]</scope>
    <source>
        <strain evidence="1 2">KCTC 2396</strain>
    </source>
</reference>
<dbReference type="KEGG" id="hch:HCH_05676"/>
<dbReference type="Proteomes" id="UP000000238">
    <property type="component" value="Chromosome"/>
</dbReference>
<dbReference type="RefSeq" id="WP_011399390.1">
    <property type="nucleotide sequence ID" value="NC_007645.1"/>
</dbReference>
<sequence length="91" mass="10612">MGTWSQPNTEEKAAKLERLMAKPLLKKDASDKLYHLTGDDDLFDFFEEFEEDADVRLLVRFHLERALDNLHLSYVTWDEAAIAICKRIIEA</sequence>
<gene>
    <name evidence="1" type="ordered locus">HCH_05676</name>
</gene>
<name>Q2SAJ3_HAHCH</name>